<gene>
    <name evidence="1" type="ORF">FB561_2957</name>
</gene>
<proteinExistence type="predicted"/>
<organism evidence="1 2">
    <name type="scientific">Kribbella amoyensis</name>
    <dbReference type="NCBI Taxonomy" id="996641"/>
    <lineage>
        <taxon>Bacteria</taxon>
        <taxon>Bacillati</taxon>
        <taxon>Actinomycetota</taxon>
        <taxon>Actinomycetes</taxon>
        <taxon>Propionibacteriales</taxon>
        <taxon>Kribbellaceae</taxon>
        <taxon>Kribbella</taxon>
    </lineage>
</organism>
<comment type="caution">
    <text evidence="1">The sequence shown here is derived from an EMBL/GenBank/DDBJ whole genome shotgun (WGS) entry which is preliminary data.</text>
</comment>
<keyword evidence="2" id="KW-1185">Reference proteome</keyword>
<dbReference type="AlphaFoldDB" id="A0A561BSG6"/>
<protein>
    <recommendedName>
        <fullName evidence="3">MafI family immunity protein</fullName>
    </recommendedName>
</protein>
<dbReference type="RefSeq" id="WP_238335169.1">
    <property type="nucleotide sequence ID" value="NZ_VIVK01000001.1"/>
</dbReference>
<dbReference type="EMBL" id="VIVK01000001">
    <property type="protein sequence ID" value="TWD81834.1"/>
    <property type="molecule type" value="Genomic_DNA"/>
</dbReference>
<evidence type="ECO:0000313" key="1">
    <source>
        <dbReference type="EMBL" id="TWD81834.1"/>
    </source>
</evidence>
<accession>A0A561BSG6</accession>
<dbReference type="Proteomes" id="UP000318380">
    <property type="component" value="Unassembled WGS sequence"/>
</dbReference>
<dbReference type="InterPro" id="IPR047880">
    <property type="entry name" value="MafI-like"/>
</dbReference>
<sequence>MRYRTEIESLLADSPLTDPEVVESVRELVVAGEFALAFDTICSWIYEDDLCISSSYFDRLLNASKVMGSERLIENIRTLVDARENYPAEKEHLTAYLIEE</sequence>
<evidence type="ECO:0000313" key="2">
    <source>
        <dbReference type="Proteomes" id="UP000318380"/>
    </source>
</evidence>
<reference evidence="1 2" key="1">
    <citation type="submission" date="2019-06" db="EMBL/GenBank/DDBJ databases">
        <title>Sequencing the genomes of 1000 actinobacteria strains.</title>
        <authorList>
            <person name="Klenk H.-P."/>
        </authorList>
    </citation>
    <scope>NUCLEOTIDE SEQUENCE [LARGE SCALE GENOMIC DNA]</scope>
    <source>
        <strain evidence="1 2">DSM 24683</strain>
    </source>
</reference>
<evidence type="ECO:0008006" key="3">
    <source>
        <dbReference type="Google" id="ProtNLM"/>
    </source>
</evidence>
<name>A0A561BSG6_9ACTN</name>
<dbReference type="NCBIfam" id="NF033691">
    <property type="entry name" value="immunity_MafI"/>
    <property type="match status" value="1"/>
</dbReference>